<dbReference type="InterPro" id="IPR017911">
    <property type="entry name" value="MacB-like_ATP-bd"/>
</dbReference>
<organism evidence="5 6">
    <name type="scientific">Bdellovibrio bacteriovorus</name>
    <dbReference type="NCBI Taxonomy" id="959"/>
    <lineage>
        <taxon>Bacteria</taxon>
        <taxon>Pseudomonadati</taxon>
        <taxon>Bdellovibrionota</taxon>
        <taxon>Bdellovibrionia</taxon>
        <taxon>Bdellovibrionales</taxon>
        <taxon>Pseudobdellovibrionaceae</taxon>
        <taxon>Bdellovibrio</taxon>
    </lineage>
</organism>
<evidence type="ECO:0000313" key="6">
    <source>
        <dbReference type="Proteomes" id="UP000075391"/>
    </source>
</evidence>
<dbReference type="RefSeq" id="WP_063244232.1">
    <property type="nucleotide sequence ID" value="NZ_CP168967.1"/>
</dbReference>
<evidence type="ECO:0000313" key="5">
    <source>
        <dbReference type="EMBL" id="KYG62121.1"/>
    </source>
</evidence>
<evidence type="ECO:0000256" key="2">
    <source>
        <dbReference type="ARBA" id="ARBA00022741"/>
    </source>
</evidence>
<dbReference type="OrthoDB" id="9766351at2"/>
<dbReference type="InterPro" id="IPR003593">
    <property type="entry name" value="AAA+_ATPase"/>
</dbReference>
<dbReference type="PROSITE" id="PS00211">
    <property type="entry name" value="ABC_TRANSPORTER_1"/>
    <property type="match status" value="1"/>
</dbReference>
<dbReference type="PROSITE" id="PS50893">
    <property type="entry name" value="ABC_TRANSPORTER_2"/>
    <property type="match status" value="1"/>
</dbReference>
<keyword evidence="3 5" id="KW-0067">ATP-binding</keyword>
<sequence>MSALYRLRGLEYSYLWNKQQVPVLKGIDLELEKGCFTCIVGPSGTGKTTLLNLLGLIDTPSNGHIEFAGEDVTRLEESEKEQVRLHKVGFIFQSFYLIPTLTVLENTSYFLPSLGYNHAEAQKTALETLDLLGLADHAKKKPLELSGGQRQRVAIARAIAKKPVVVLADEPTANLDSVTAEKTINAFKELQKAENTSFIFSTHDSHLVSFAKSVYPMKDGRIQESR</sequence>
<dbReference type="PANTHER" id="PTHR24220">
    <property type="entry name" value="IMPORT ATP-BINDING PROTEIN"/>
    <property type="match status" value="1"/>
</dbReference>
<comment type="caution">
    <text evidence="5">The sequence shown here is derived from an EMBL/GenBank/DDBJ whole genome shotgun (WGS) entry which is preliminary data.</text>
</comment>
<name>A0A150WH21_BDEBC</name>
<dbReference type="CDD" id="cd03255">
    <property type="entry name" value="ABC_MJ0796_LolCDE_FtsE"/>
    <property type="match status" value="1"/>
</dbReference>
<keyword evidence="1" id="KW-0813">Transport</keyword>
<dbReference type="InterPro" id="IPR003439">
    <property type="entry name" value="ABC_transporter-like_ATP-bd"/>
</dbReference>
<dbReference type="EMBL" id="LUKF01000016">
    <property type="protein sequence ID" value="KYG62121.1"/>
    <property type="molecule type" value="Genomic_DNA"/>
</dbReference>
<dbReference type="InterPro" id="IPR015854">
    <property type="entry name" value="ABC_transpr_LolD-like"/>
</dbReference>
<dbReference type="InterPro" id="IPR017871">
    <property type="entry name" value="ABC_transporter-like_CS"/>
</dbReference>
<dbReference type="GO" id="GO:0005886">
    <property type="term" value="C:plasma membrane"/>
    <property type="evidence" value="ECO:0007669"/>
    <property type="project" value="TreeGrafter"/>
</dbReference>
<proteinExistence type="predicted"/>
<protein>
    <submittedName>
        <fullName evidence="5">ABC transporter ATP-binding protein</fullName>
    </submittedName>
</protein>
<dbReference type="InterPro" id="IPR027417">
    <property type="entry name" value="P-loop_NTPase"/>
</dbReference>
<dbReference type="SUPFAM" id="SSF52540">
    <property type="entry name" value="P-loop containing nucleoside triphosphate hydrolases"/>
    <property type="match status" value="1"/>
</dbReference>
<dbReference type="Pfam" id="PF00005">
    <property type="entry name" value="ABC_tran"/>
    <property type="match status" value="1"/>
</dbReference>
<reference evidence="5 6" key="1">
    <citation type="submission" date="2016-03" db="EMBL/GenBank/DDBJ databases">
        <authorList>
            <person name="Ploux O."/>
        </authorList>
    </citation>
    <scope>NUCLEOTIDE SEQUENCE [LARGE SCALE GENOMIC DNA]</scope>
    <source>
        <strain evidence="5 6">BER2</strain>
    </source>
</reference>
<evidence type="ECO:0000256" key="3">
    <source>
        <dbReference type="ARBA" id="ARBA00022840"/>
    </source>
</evidence>
<evidence type="ECO:0000259" key="4">
    <source>
        <dbReference type="PROSITE" id="PS50893"/>
    </source>
</evidence>
<dbReference type="SMART" id="SM00382">
    <property type="entry name" value="AAA"/>
    <property type="match status" value="1"/>
</dbReference>
<gene>
    <name evidence="5" type="ORF">AZI85_07950</name>
</gene>
<dbReference type="AlphaFoldDB" id="A0A150WH21"/>
<dbReference type="GO" id="GO:0016887">
    <property type="term" value="F:ATP hydrolysis activity"/>
    <property type="evidence" value="ECO:0007669"/>
    <property type="project" value="InterPro"/>
</dbReference>
<dbReference type="Gene3D" id="3.40.50.300">
    <property type="entry name" value="P-loop containing nucleotide triphosphate hydrolases"/>
    <property type="match status" value="1"/>
</dbReference>
<keyword evidence="2" id="KW-0547">Nucleotide-binding</keyword>
<feature type="domain" description="ABC transporter" evidence="4">
    <location>
        <begin position="5"/>
        <end position="226"/>
    </location>
</feature>
<evidence type="ECO:0000256" key="1">
    <source>
        <dbReference type="ARBA" id="ARBA00022448"/>
    </source>
</evidence>
<dbReference type="GO" id="GO:0022857">
    <property type="term" value="F:transmembrane transporter activity"/>
    <property type="evidence" value="ECO:0007669"/>
    <property type="project" value="TreeGrafter"/>
</dbReference>
<dbReference type="Proteomes" id="UP000075391">
    <property type="component" value="Unassembled WGS sequence"/>
</dbReference>
<dbReference type="GO" id="GO:0005524">
    <property type="term" value="F:ATP binding"/>
    <property type="evidence" value="ECO:0007669"/>
    <property type="project" value="UniProtKB-KW"/>
</dbReference>
<accession>A0A150WH21</accession>